<dbReference type="InterPro" id="IPR002035">
    <property type="entry name" value="VWF_A"/>
</dbReference>
<dbReference type="Pfam" id="PF13519">
    <property type="entry name" value="VWA_2"/>
    <property type="match status" value="1"/>
</dbReference>
<dbReference type="CDD" id="cd00198">
    <property type="entry name" value="vWFA"/>
    <property type="match status" value="1"/>
</dbReference>
<dbReference type="SUPFAM" id="SSF53300">
    <property type="entry name" value="vWA-like"/>
    <property type="match status" value="1"/>
</dbReference>
<dbReference type="EMBL" id="JBHUHF010000001">
    <property type="protein sequence ID" value="MFD2025253.1"/>
    <property type="molecule type" value="Genomic_DNA"/>
</dbReference>
<dbReference type="PROSITE" id="PS50234">
    <property type="entry name" value="VWFA"/>
    <property type="match status" value="1"/>
</dbReference>
<dbReference type="RefSeq" id="WP_377197158.1">
    <property type="nucleotide sequence ID" value="NZ_JBHUHF010000001.1"/>
</dbReference>
<proteinExistence type="predicted"/>
<dbReference type="Gene3D" id="3.40.190.10">
    <property type="entry name" value="Periplasmic binding protein-like II"/>
    <property type="match status" value="2"/>
</dbReference>
<dbReference type="Proteomes" id="UP001597338">
    <property type="component" value="Unassembled WGS sequence"/>
</dbReference>
<dbReference type="SUPFAM" id="SSF53850">
    <property type="entry name" value="Periplasmic binding protein-like II"/>
    <property type="match status" value="1"/>
</dbReference>
<evidence type="ECO:0000313" key="3">
    <source>
        <dbReference type="Proteomes" id="UP001597338"/>
    </source>
</evidence>
<dbReference type="Gene3D" id="3.40.50.410">
    <property type="entry name" value="von Willebrand factor, type A domain"/>
    <property type="match status" value="1"/>
</dbReference>
<accession>A0ABW4V6I0</accession>
<dbReference type="InterPro" id="IPR036465">
    <property type="entry name" value="vWFA_dom_sf"/>
</dbReference>
<keyword evidence="3" id="KW-1185">Reference proteome</keyword>
<organism evidence="2 3">
    <name type="scientific">Promicromonospora aerolata</name>
    <dbReference type="NCBI Taxonomy" id="195749"/>
    <lineage>
        <taxon>Bacteria</taxon>
        <taxon>Bacillati</taxon>
        <taxon>Actinomycetota</taxon>
        <taxon>Actinomycetes</taxon>
        <taxon>Micrococcales</taxon>
        <taxon>Promicromonosporaceae</taxon>
        <taxon>Promicromonospora</taxon>
    </lineage>
</organism>
<name>A0ABW4V6I0_9MICO</name>
<evidence type="ECO:0000313" key="2">
    <source>
        <dbReference type="EMBL" id="MFD2025253.1"/>
    </source>
</evidence>
<protein>
    <submittedName>
        <fullName evidence="2">VWA domain-containing protein</fullName>
    </submittedName>
</protein>
<dbReference type="SMART" id="SM00327">
    <property type="entry name" value="VWA"/>
    <property type="match status" value="1"/>
</dbReference>
<gene>
    <name evidence="2" type="ORF">ACFSL2_06995</name>
</gene>
<sequence length="574" mass="61086">MKRLPWLVSALLTVATVATIWYIVREAQEPSRVADPTTLVLAAGSELDELLCEDGEAAPATDPDGHLGCAEGPSEFAQELTAATGVTLEPDFVGTLEAADEILADRSRFDAAWFASDHYLRLALEDHDHAGITSSDPVMRSPVVLGVQASVADAIGWSDGEAVPWSEIADVADTDDAASLSFLMTNPAASNSGLATLVGVASAFGTDGDPASADLAAMQRFFAGRADQAPSSGWLSDKFVDNAGVYGGLFNYESELLGLRRNGANLAIIYPEEGVVEATYPLTGLGSTAEQDKTAAYAVVAEYLLRTDVQEELSALTLRHPGTADADPAPELEKELQTAATVEKVLLPDDLAALEGLLTAYFDDYSPKARTVFLLDVSGSMGSEPARLKSLKTAFGGLTGTDTSISGQFMRFRTGEELTVFAYDSAVDELADLTVESPEDPQLDLLNENVQALEAGSGDTHYYDALDSAYSTLKDDEVVEGRQTSVVIVTDGYWNGGTTFDAFRTTYDRDYAALGVPTHVVLVADAAECGEVDNDECTTVHELESFAFESGGSVVRSANPADLQRLFKEIRAYQ</sequence>
<reference evidence="3" key="1">
    <citation type="journal article" date="2019" name="Int. J. Syst. Evol. Microbiol.">
        <title>The Global Catalogue of Microorganisms (GCM) 10K type strain sequencing project: providing services to taxonomists for standard genome sequencing and annotation.</title>
        <authorList>
            <consortium name="The Broad Institute Genomics Platform"/>
            <consortium name="The Broad Institute Genome Sequencing Center for Infectious Disease"/>
            <person name="Wu L."/>
            <person name="Ma J."/>
        </authorList>
    </citation>
    <scope>NUCLEOTIDE SEQUENCE [LARGE SCALE GENOMIC DNA]</scope>
    <source>
        <strain evidence="3">CCM 7043</strain>
    </source>
</reference>
<evidence type="ECO:0000259" key="1">
    <source>
        <dbReference type="PROSITE" id="PS50234"/>
    </source>
</evidence>
<feature type="domain" description="VWFA" evidence="1">
    <location>
        <begin position="370"/>
        <end position="570"/>
    </location>
</feature>
<comment type="caution">
    <text evidence="2">The sequence shown here is derived from an EMBL/GenBank/DDBJ whole genome shotgun (WGS) entry which is preliminary data.</text>
</comment>